<evidence type="ECO:0000256" key="1">
    <source>
        <dbReference type="ARBA" id="ARBA00004496"/>
    </source>
</evidence>
<dbReference type="InterPro" id="IPR053924">
    <property type="entry name" value="RecX_HTH_2nd"/>
</dbReference>
<dbReference type="InterPro" id="IPR036388">
    <property type="entry name" value="WH-like_DNA-bd_sf"/>
</dbReference>
<dbReference type="EMBL" id="BSVA01000001">
    <property type="protein sequence ID" value="GMA92924.1"/>
    <property type="molecule type" value="Genomic_DNA"/>
</dbReference>
<dbReference type="PANTHER" id="PTHR33602">
    <property type="entry name" value="REGULATORY PROTEIN RECX FAMILY PROTEIN"/>
    <property type="match status" value="1"/>
</dbReference>
<reference evidence="9" key="1">
    <citation type="journal article" date="2019" name="Int. J. Syst. Evol. Microbiol.">
        <title>The Global Catalogue of Microorganisms (GCM) 10K type strain sequencing project: providing services to taxonomists for standard genome sequencing and annotation.</title>
        <authorList>
            <consortium name="The Broad Institute Genomics Platform"/>
            <consortium name="The Broad Institute Genome Sequencing Center for Infectious Disease"/>
            <person name="Wu L."/>
            <person name="Ma J."/>
        </authorList>
    </citation>
    <scope>NUCLEOTIDE SEQUENCE [LARGE SCALE GENOMIC DNA]</scope>
    <source>
        <strain evidence="9">NBRC 108755</strain>
    </source>
</reference>
<comment type="subcellular location">
    <subcellularLocation>
        <location evidence="1 5">Cytoplasm</location>
    </subcellularLocation>
</comment>
<organism evidence="8 9">
    <name type="scientific">Homoserinibacter gongjuensis</name>
    <dbReference type="NCBI Taxonomy" id="1162968"/>
    <lineage>
        <taxon>Bacteria</taxon>
        <taxon>Bacillati</taxon>
        <taxon>Actinomycetota</taxon>
        <taxon>Actinomycetes</taxon>
        <taxon>Micrococcales</taxon>
        <taxon>Microbacteriaceae</taxon>
        <taxon>Homoserinibacter</taxon>
    </lineage>
</organism>
<comment type="function">
    <text evidence="5">Modulates RecA activity.</text>
</comment>
<keyword evidence="4 5" id="KW-0963">Cytoplasm</keyword>
<dbReference type="Pfam" id="PF02631">
    <property type="entry name" value="RecX_HTH2"/>
    <property type="match status" value="1"/>
</dbReference>
<proteinExistence type="inferred from homology"/>
<evidence type="ECO:0000259" key="7">
    <source>
        <dbReference type="Pfam" id="PF21981"/>
    </source>
</evidence>
<dbReference type="Gene3D" id="1.10.10.10">
    <property type="entry name" value="Winged helix-like DNA-binding domain superfamily/Winged helix DNA-binding domain"/>
    <property type="match status" value="1"/>
</dbReference>
<dbReference type="Proteomes" id="UP001157069">
    <property type="component" value="Unassembled WGS sequence"/>
</dbReference>
<name>A0ABQ6JY31_9MICO</name>
<evidence type="ECO:0000259" key="6">
    <source>
        <dbReference type="Pfam" id="PF02631"/>
    </source>
</evidence>
<dbReference type="HAMAP" id="MF_01114">
    <property type="entry name" value="RecX"/>
    <property type="match status" value="1"/>
</dbReference>
<feature type="domain" description="RecX second three-helical" evidence="6">
    <location>
        <begin position="113"/>
        <end position="154"/>
    </location>
</feature>
<evidence type="ECO:0000256" key="2">
    <source>
        <dbReference type="ARBA" id="ARBA00009695"/>
    </source>
</evidence>
<keyword evidence="9" id="KW-1185">Reference proteome</keyword>
<sequence length="222" mass="24124">MDETDGRLAPVSYLFGARPSASSASGNDDSTDVAEAHELEWNDAWGSEVDDSCARLSDAERDLAADAERISMKALGRRAHSRREIERLLRDGGIDEPGIARECDRLARVGLIDDTALAQNLVATLQERKALGRTAIAAELTRRLLAPSAIEYALDLVDTGDELARARELARKRASQLTGVDREAAVRRLSGYLARRGYSGSTVRAAVDEALAQRSTGSVRFR</sequence>
<comment type="similarity">
    <text evidence="2 5">Belongs to the RecX family.</text>
</comment>
<feature type="domain" description="RecX third three-helical" evidence="7">
    <location>
        <begin position="161"/>
        <end position="207"/>
    </location>
</feature>
<evidence type="ECO:0000256" key="4">
    <source>
        <dbReference type="ARBA" id="ARBA00022490"/>
    </source>
</evidence>
<protein>
    <recommendedName>
        <fullName evidence="3 5">Regulatory protein RecX</fullName>
    </recommendedName>
</protein>
<dbReference type="InterPro" id="IPR003783">
    <property type="entry name" value="Regulatory_RecX"/>
</dbReference>
<evidence type="ECO:0000256" key="3">
    <source>
        <dbReference type="ARBA" id="ARBA00018111"/>
    </source>
</evidence>
<evidence type="ECO:0000256" key="5">
    <source>
        <dbReference type="HAMAP-Rule" id="MF_01114"/>
    </source>
</evidence>
<dbReference type="RefSeq" id="WP_284301679.1">
    <property type="nucleotide sequence ID" value="NZ_BSVA01000001.1"/>
</dbReference>
<dbReference type="PANTHER" id="PTHR33602:SF1">
    <property type="entry name" value="REGULATORY PROTEIN RECX FAMILY PROTEIN"/>
    <property type="match status" value="1"/>
</dbReference>
<evidence type="ECO:0000313" key="8">
    <source>
        <dbReference type="EMBL" id="GMA92924.1"/>
    </source>
</evidence>
<comment type="caution">
    <text evidence="8">The sequence shown here is derived from an EMBL/GenBank/DDBJ whole genome shotgun (WGS) entry which is preliminary data.</text>
</comment>
<gene>
    <name evidence="5" type="primary">recX</name>
    <name evidence="8" type="ORF">GCM10025869_34530</name>
</gene>
<evidence type="ECO:0000313" key="9">
    <source>
        <dbReference type="Proteomes" id="UP001157069"/>
    </source>
</evidence>
<dbReference type="InterPro" id="IPR053925">
    <property type="entry name" value="RecX_HTH_3rd"/>
</dbReference>
<dbReference type="Pfam" id="PF21981">
    <property type="entry name" value="RecX_HTH3"/>
    <property type="match status" value="1"/>
</dbReference>
<accession>A0ABQ6JY31</accession>